<organism evidence="1 2">
    <name type="scientific">Bacteroides thetaiotaomicron</name>
    <dbReference type="NCBI Taxonomy" id="818"/>
    <lineage>
        <taxon>Bacteria</taxon>
        <taxon>Pseudomonadati</taxon>
        <taxon>Bacteroidota</taxon>
        <taxon>Bacteroidia</taxon>
        <taxon>Bacteroidales</taxon>
        <taxon>Bacteroidaceae</taxon>
        <taxon>Bacteroides</taxon>
    </lineage>
</organism>
<gene>
    <name evidence="1" type="ORF">GAO51_26645</name>
</gene>
<evidence type="ECO:0000313" key="1">
    <source>
        <dbReference type="EMBL" id="KAB4305204.1"/>
    </source>
</evidence>
<comment type="caution">
    <text evidence="1">The sequence shown here is derived from an EMBL/GenBank/DDBJ whole genome shotgun (WGS) entry which is preliminary data.</text>
</comment>
<dbReference type="RefSeq" id="WP_117980136.1">
    <property type="nucleotide sequence ID" value="NZ_CAXSXH010000038.1"/>
</dbReference>
<dbReference type="Proteomes" id="UP000440614">
    <property type="component" value="Unassembled WGS sequence"/>
</dbReference>
<evidence type="ECO:0000313" key="2">
    <source>
        <dbReference type="Proteomes" id="UP000440614"/>
    </source>
</evidence>
<dbReference type="SUPFAM" id="SSF53756">
    <property type="entry name" value="UDP-Glycosyltransferase/glycogen phosphorylase"/>
    <property type="match status" value="1"/>
</dbReference>
<accession>A0A412GB89</accession>
<keyword evidence="1" id="KW-0808">Transferase</keyword>
<name>A0A412GB89_BACT4</name>
<sequence length="355" mass="41467">MKVALILPGSIWYAPYVRIYTRILDEQNVNYSIISWNREGDDEPEGFQYNEFCKKGHGSAGFLAYKRYVYFIKRTIKEQHFDRIIVFGPQITCLLSLFLLRKFRYRYMIDYRDLSIEQKKGFKQLFSVMLKFSCANVISSPGFKRCLPKRDYYLSHNFDERVARSVIGNVSPEMLFNTANGIDVLTIGAIRDFSSNIEVTKAIANKEGYTLRFIGKGQGTVERIQTYCDRVNARNISFVGFYDKSEEAEYVKASTFMNIFYPRAITHDTALSNRFYNSLIYRKPMLVTKNTTQGDYAEKYQVGVAVENCNNLTADLEMFLQNDYYLYAKRCDELLIEFLNDQNEFVEAVKQFVKE</sequence>
<protein>
    <submittedName>
        <fullName evidence="1">Glycosyltransferase family 4 protein</fullName>
    </submittedName>
</protein>
<dbReference type="GO" id="GO:0016740">
    <property type="term" value="F:transferase activity"/>
    <property type="evidence" value="ECO:0007669"/>
    <property type="project" value="UniProtKB-KW"/>
</dbReference>
<proteinExistence type="predicted"/>
<dbReference type="AlphaFoldDB" id="A0A412GB89"/>
<dbReference type="EMBL" id="WCSY01000039">
    <property type="protein sequence ID" value="KAB4305204.1"/>
    <property type="molecule type" value="Genomic_DNA"/>
</dbReference>
<reference evidence="1 2" key="1">
    <citation type="journal article" date="2019" name="Nat. Med.">
        <title>A library of human gut bacterial isolates paired with longitudinal multiomics data enables mechanistic microbiome research.</title>
        <authorList>
            <person name="Poyet M."/>
            <person name="Groussin M."/>
            <person name="Gibbons S.M."/>
            <person name="Avila-Pacheco J."/>
            <person name="Jiang X."/>
            <person name="Kearney S.M."/>
            <person name="Perrotta A.R."/>
            <person name="Berdy B."/>
            <person name="Zhao S."/>
            <person name="Lieberman T.D."/>
            <person name="Swanson P.K."/>
            <person name="Smith M."/>
            <person name="Roesemann S."/>
            <person name="Alexander J.E."/>
            <person name="Rich S.A."/>
            <person name="Livny J."/>
            <person name="Vlamakis H."/>
            <person name="Clish C."/>
            <person name="Bullock K."/>
            <person name="Deik A."/>
            <person name="Scott J."/>
            <person name="Pierce K.A."/>
            <person name="Xavier R.J."/>
            <person name="Alm E.J."/>
        </authorList>
    </citation>
    <scope>NUCLEOTIDE SEQUENCE [LARGE SCALE GENOMIC DNA]</scope>
    <source>
        <strain evidence="1 2">BIOML-A188</strain>
    </source>
</reference>
<dbReference type="Gene3D" id="3.40.50.2000">
    <property type="entry name" value="Glycogen Phosphorylase B"/>
    <property type="match status" value="1"/>
</dbReference>